<dbReference type="GO" id="GO:0006355">
    <property type="term" value="P:regulation of DNA-templated transcription"/>
    <property type="evidence" value="ECO:0007669"/>
    <property type="project" value="InterPro"/>
</dbReference>
<dbReference type="Gene3D" id="1.10.1220.10">
    <property type="entry name" value="Met repressor-like"/>
    <property type="match status" value="1"/>
</dbReference>
<proteinExistence type="predicted"/>
<gene>
    <name evidence="1" type="ORF">DMENIID0002_15580</name>
    <name evidence="2" type="ORF">DMENIID0002_15650</name>
</gene>
<geneLocation type="plasmid" evidence="1">
    <name>pRiSSQ01</name>
</geneLocation>
<evidence type="ECO:0008006" key="3">
    <source>
        <dbReference type="Google" id="ProtNLM"/>
    </source>
</evidence>
<evidence type="ECO:0000313" key="2">
    <source>
        <dbReference type="EMBL" id="BFD46919.1"/>
    </source>
</evidence>
<sequence length="77" mass="9028">MTGKKIKFSKKPTAKETNQFIDDWVLGNIKSQDTDKRLKRTTIYMPKELHKKLKIKAANQQTSMTEIIIDTLEKYVK</sequence>
<evidence type="ECO:0000313" key="1">
    <source>
        <dbReference type="EMBL" id="BFD46912.1"/>
    </source>
</evidence>
<name>A0AAT9GAR4_9RICK</name>
<dbReference type="SUPFAM" id="SSF47598">
    <property type="entry name" value="Ribbon-helix-helix"/>
    <property type="match status" value="1"/>
</dbReference>
<reference evidence="1" key="1">
    <citation type="submission" date="2024-01" db="EMBL/GenBank/DDBJ databases">
        <title>Sequencing the genomes of a sandfly, Sergentomyia squamirostris, and its two endosymbionts.</title>
        <authorList>
            <person name="Itokawa K."/>
            <person name="Sanjoba C."/>
        </authorList>
    </citation>
    <scope>NUCLEOTIDE SEQUENCE</scope>
    <source>
        <strain evidence="1">RiSSQ</strain>
        <plasmid evidence="1">pRiSSQ01</plasmid>
    </source>
</reference>
<protein>
    <recommendedName>
        <fullName evidence="3">CopG family transcriptional regulator</fullName>
    </recommendedName>
</protein>
<keyword evidence="1" id="KW-0614">Plasmid</keyword>
<dbReference type="InterPro" id="IPR013321">
    <property type="entry name" value="Arc_rbn_hlx_hlx"/>
</dbReference>
<organism evidence="1">
    <name type="scientific">Candidatus Tisiphia endosymbiont of Sergentomyia squamirostris</name>
    <dbReference type="NCBI Taxonomy" id="3113639"/>
    <lineage>
        <taxon>Bacteria</taxon>
        <taxon>Pseudomonadati</taxon>
        <taxon>Pseudomonadota</taxon>
        <taxon>Alphaproteobacteria</taxon>
        <taxon>Rickettsiales</taxon>
        <taxon>Rickettsiaceae</taxon>
        <taxon>Rickettsieae</taxon>
        <taxon>Candidatus Tisiphia</taxon>
    </lineage>
</organism>
<dbReference type="EMBL" id="AP029171">
    <property type="protein sequence ID" value="BFD46919.1"/>
    <property type="molecule type" value="Genomic_DNA"/>
</dbReference>
<accession>A0AAT9GAR4</accession>
<dbReference type="EMBL" id="AP029171">
    <property type="protein sequence ID" value="BFD46912.1"/>
    <property type="molecule type" value="Genomic_DNA"/>
</dbReference>
<dbReference type="AlphaFoldDB" id="A0AAT9GAR4"/>
<dbReference type="InterPro" id="IPR010985">
    <property type="entry name" value="Ribbon_hlx_hlx"/>
</dbReference>